<dbReference type="EMBL" id="CAFBQK010000035">
    <property type="protein sequence ID" value="CAB5048469.1"/>
    <property type="molecule type" value="Genomic_DNA"/>
</dbReference>
<protein>
    <submittedName>
        <fullName evidence="2">Unannotated protein</fullName>
    </submittedName>
</protein>
<evidence type="ECO:0000256" key="1">
    <source>
        <dbReference type="SAM" id="Phobius"/>
    </source>
</evidence>
<organism evidence="2">
    <name type="scientific">freshwater metagenome</name>
    <dbReference type="NCBI Taxonomy" id="449393"/>
    <lineage>
        <taxon>unclassified sequences</taxon>
        <taxon>metagenomes</taxon>
        <taxon>ecological metagenomes</taxon>
    </lineage>
</organism>
<reference evidence="2" key="1">
    <citation type="submission" date="2020-05" db="EMBL/GenBank/DDBJ databases">
        <authorList>
            <person name="Chiriac C."/>
            <person name="Salcher M."/>
            <person name="Ghai R."/>
            <person name="Kavagutti S V."/>
        </authorList>
    </citation>
    <scope>NUCLEOTIDE SEQUENCE</scope>
</reference>
<dbReference type="AlphaFoldDB" id="A0A6J7T489"/>
<keyword evidence="1" id="KW-0472">Membrane</keyword>
<proteinExistence type="predicted"/>
<sequence>MHDLVVANNTVSNLFKKRRIIHDCMLSTRTRTKGANSHLTPILPKGSTVYSQMNADNCSMEEVIMISKGAKQGRGFGVLAASIIGSTLLVVLTIGNSAEGASPSVASQISTLQKHVATLQQQVTDLASVNSELLGRVINLNSTPSSTSRDGVDIYYYTLSNGCKSPADEVTTVPIASPVTIVCHLKVLVPMADQNQAFLKGTK</sequence>
<evidence type="ECO:0000313" key="2">
    <source>
        <dbReference type="EMBL" id="CAB5048469.1"/>
    </source>
</evidence>
<keyword evidence="1" id="KW-0812">Transmembrane</keyword>
<keyword evidence="1" id="KW-1133">Transmembrane helix</keyword>
<accession>A0A6J7T489</accession>
<name>A0A6J7T489_9ZZZZ</name>
<feature type="transmembrane region" description="Helical" evidence="1">
    <location>
        <begin position="75"/>
        <end position="95"/>
    </location>
</feature>
<gene>
    <name evidence="2" type="ORF">UFOPK4265_00408</name>
</gene>